<reference evidence="1 2" key="1">
    <citation type="submission" date="2017-10" db="EMBL/GenBank/DDBJ databases">
        <title>The draft genome sequence of Lewinella nigricans NBRC 102662.</title>
        <authorList>
            <person name="Wang K."/>
        </authorList>
    </citation>
    <scope>NUCLEOTIDE SEQUENCE [LARGE SCALE GENOMIC DNA]</scope>
    <source>
        <strain evidence="1 2">NBRC 102662</strain>
    </source>
</reference>
<accession>A0A2D0NFT9</accession>
<keyword evidence="2" id="KW-1185">Reference proteome</keyword>
<dbReference type="Proteomes" id="UP000223913">
    <property type="component" value="Unassembled WGS sequence"/>
</dbReference>
<gene>
    <name evidence="1" type="ORF">CRP01_06510</name>
</gene>
<evidence type="ECO:0000313" key="2">
    <source>
        <dbReference type="Proteomes" id="UP000223913"/>
    </source>
</evidence>
<name>A0A2D0NFT9_FLAN2</name>
<sequence length="481" mass="56663">MQKEGEVKFFQLFAILEKWDTYDEAQLRKQLKIKTPHQLSNLKRNLYQHILTSLRLIRIKQDLDIQIRELINYAQILYGRGLYLQALRILDKAKTKARDHHQDLLHLEIVEFEKRIESRHITRSTTKRMSGLIEEASKRAKVNSNIVEWSNLKLELQRSFINNGHVRNRKAQEEIAIDYAYCFSSVEVSDLTFFEKVHYHQSQYWLHYLLLDMEKCREVANEWVVLYRKAPKEIDEDVDSYLHALHSLMIAAYYLSDLPTFSATRDQLETFVRQRGKSLNENSRILAFLYTQLAKINHCFISGDLKKSLLLLPKIDAGIKKFQSLLDPHKVHLLYYKIAAIHLANGQPDLCVHYLQPIINAGSHLRDDIIIYARLLLFMAHYEMNNLEVLEYLLASAGRLIQKSKERNRLQKLCLRHFKKLSTAGTYDREKRLREFRAELLPLESAPFLRRAFLYLNVPLWVESLLAKKTMAELSLKKQSV</sequence>
<protein>
    <submittedName>
        <fullName evidence="1">Uncharacterized protein</fullName>
    </submittedName>
</protein>
<comment type="caution">
    <text evidence="1">The sequence shown here is derived from an EMBL/GenBank/DDBJ whole genome shotgun (WGS) entry which is preliminary data.</text>
</comment>
<proteinExistence type="predicted"/>
<evidence type="ECO:0000313" key="1">
    <source>
        <dbReference type="EMBL" id="PHN07278.1"/>
    </source>
</evidence>
<organism evidence="1 2">
    <name type="scientific">Flavilitoribacter nigricans (strain ATCC 23147 / DSM 23189 / NBRC 102662 / NCIMB 1420 / SS-2)</name>
    <name type="common">Lewinella nigricans</name>
    <dbReference type="NCBI Taxonomy" id="1122177"/>
    <lineage>
        <taxon>Bacteria</taxon>
        <taxon>Pseudomonadati</taxon>
        <taxon>Bacteroidota</taxon>
        <taxon>Saprospiria</taxon>
        <taxon>Saprospirales</taxon>
        <taxon>Lewinellaceae</taxon>
        <taxon>Flavilitoribacter</taxon>
    </lineage>
</organism>
<dbReference type="EMBL" id="PDUD01000010">
    <property type="protein sequence ID" value="PHN07278.1"/>
    <property type="molecule type" value="Genomic_DNA"/>
</dbReference>
<dbReference type="AlphaFoldDB" id="A0A2D0NFT9"/>